<organism evidence="2">
    <name type="scientific">Candidatus Berkiella aquae</name>
    <dbReference type="NCBI Taxonomy" id="295108"/>
    <lineage>
        <taxon>Bacteria</taxon>
        <taxon>Pseudomonadati</taxon>
        <taxon>Pseudomonadota</taxon>
        <taxon>Gammaproteobacteria</taxon>
        <taxon>Candidatus Berkiellales</taxon>
        <taxon>Candidatus Berkiellaceae</taxon>
        <taxon>Candidatus Berkiella</taxon>
    </lineage>
</organism>
<feature type="chain" id="PRO_5043129732" description="Legionella pneumophila major outer membrane protein" evidence="1">
    <location>
        <begin position="24"/>
        <end position="334"/>
    </location>
</feature>
<reference evidence="3" key="3">
    <citation type="submission" date="2021-06" db="EMBL/GenBank/DDBJ databases">
        <title>Genomic Description and Analysis of Intracellular Bacteria, Candidatus Berkiella cookevillensis and Candidatus Berkiella aquae.</title>
        <authorList>
            <person name="Kidane D.T."/>
            <person name="Mehari Y.T."/>
            <person name="Rice F.C."/>
            <person name="Arivett B.A."/>
            <person name="Farone A.L."/>
            <person name="Berk S.G."/>
            <person name="Farone M.B."/>
        </authorList>
    </citation>
    <scope>NUCLEOTIDE SEQUENCE</scope>
    <source>
        <strain evidence="3">HT99</strain>
    </source>
</reference>
<keyword evidence="1" id="KW-0732">Signal</keyword>
<gene>
    <name evidence="2" type="ORF">HT99x_00746</name>
    <name evidence="3" type="ORF">HT99x_013615</name>
</gene>
<evidence type="ECO:0000313" key="2">
    <source>
        <dbReference type="EMBL" id="KRG22325.1"/>
    </source>
</evidence>
<feature type="signal peptide" evidence="1">
    <location>
        <begin position="1"/>
        <end position="23"/>
    </location>
</feature>
<name>A0A0Q9YNE7_9GAMM</name>
<dbReference type="RefSeq" id="WP_075065379.1">
    <property type="nucleotide sequence ID" value="NZ_LKAJ02000001.1"/>
</dbReference>
<dbReference type="AlphaFoldDB" id="A0A0Q9YNE7"/>
<evidence type="ECO:0000313" key="4">
    <source>
        <dbReference type="Proteomes" id="UP000051497"/>
    </source>
</evidence>
<dbReference type="OrthoDB" id="9831430at2"/>
<dbReference type="EMBL" id="LKAJ01000002">
    <property type="protein sequence ID" value="KRG22325.1"/>
    <property type="molecule type" value="Genomic_DNA"/>
</dbReference>
<proteinExistence type="predicted"/>
<evidence type="ECO:0008006" key="5">
    <source>
        <dbReference type="Google" id="ProtNLM"/>
    </source>
</evidence>
<dbReference type="Pfam" id="PF05150">
    <property type="entry name" value="Legionella_OMP"/>
    <property type="match status" value="1"/>
</dbReference>
<evidence type="ECO:0000256" key="1">
    <source>
        <dbReference type="SAM" id="SignalP"/>
    </source>
</evidence>
<reference evidence="3" key="2">
    <citation type="journal article" date="2016" name="Genome Announc.">
        <title>Draft Genome Sequences of Two Novel Amoeba-Resistant Intranuclear Bacteria, 'Candidatus Berkiella cookevillensis' and 'Candidatus Berkiella aquae'.</title>
        <authorList>
            <person name="Mehari Y.T."/>
            <person name="Arivett B.A."/>
            <person name="Farone A.L."/>
            <person name="Gunderson J.H."/>
            <person name="Farone M.B."/>
        </authorList>
    </citation>
    <scope>NUCLEOTIDE SEQUENCE</scope>
    <source>
        <strain evidence="3">HT99</strain>
    </source>
</reference>
<dbReference type="InterPro" id="IPR007825">
    <property type="entry name" value="Major_OMP_Legionella"/>
</dbReference>
<keyword evidence="4" id="KW-1185">Reference proteome</keyword>
<evidence type="ECO:0000313" key="3">
    <source>
        <dbReference type="EMBL" id="MCS5712474.1"/>
    </source>
</evidence>
<sequence length="334" mass="36542">MNKALKVTFGAVIAAGMISAAEANLDPTLSRTALLVTGTYTKTTGNGLSYGDVLLAPSSVGGDGFTRHVFVDPDWEFDFGLGLTHRFCGTKTRLFVYWDHFRADDDASTSGVRNLGLVPGAITSGSIEVEQKSDELRIGLSRALNFGHHFSLDLGGFFEWDKVERNTNEFQSQAGNPNRFRSTENEMQGFGPGVAVMARAFPSHDYRHLSVFMGAMTSLLYVNNEFSQAQFNGDALFYQYQPDDSKSVVGKLDISFGVDYCSRIQTDWDGLLVGVTLGMRYMNIFNAFKNGNTYYNNPIQGGVAQAGFAANTGHAEDWGRIGPFLQFRIGGAES</sequence>
<comment type="caution">
    <text evidence="2">The sequence shown here is derived from an EMBL/GenBank/DDBJ whole genome shotgun (WGS) entry which is preliminary data.</text>
</comment>
<protein>
    <recommendedName>
        <fullName evidence="5">Legionella pneumophila major outer membrane protein</fullName>
    </recommendedName>
</protein>
<dbReference type="EMBL" id="LKAJ02000001">
    <property type="protein sequence ID" value="MCS5712474.1"/>
    <property type="molecule type" value="Genomic_DNA"/>
</dbReference>
<reference evidence="2" key="1">
    <citation type="submission" date="2015-09" db="EMBL/GenBank/DDBJ databases">
        <title>Draft Genome Sequences of Two Novel Amoeba-resistant Intranuclear Bacteria, Candidatus Berkiella cookevillensis and Candidatus Berkiella aquae.</title>
        <authorList>
            <person name="Mehari Y.T."/>
            <person name="Arivett B.A."/>
            <person name="Farone A.L."/>
            <person name="Gunderson J.H."/>
            <person name="Farone M.B."/>
        </authorList>
    </citation>
    <scope>NUCLEOTIDE SEQUENCE [LARGE SCALE GENOMIC DNA]</scope>
    <source>
        <strain evidence="2">HT99</strain>
    </source>
</reference>
<accession>A0A0Q9YNE7</accession>
<dbReference type="Proteomes" id="UP000051497">
    <property type="component" value="Unassembled WGS sequence"/>
</dbReference>